<dbReference type="PANTHER" id="PTHR48081">
    <property type="entry name" value="AB HYDROLASE SUPERFAMILY PROTEIN C4A8.06C"/>
    <property type="match status" value="1"/>
</dbReference>
<reference evidence="3 4" key="1">
    <citation type="submission" date="2019-06" db="EMBL/GenBank/DDBJ databases">
        <title>Sequencing the genomes of 1000 actinobacteria strains.</title>
        <authorList>
            <person name="Klenk H.-P."/>
        </authorList>
    </citation>
    <scope>NUCLEOTIDE SEQUENCE [LARGE SCALE GENOMIC DNA]</scope>
    <source>
        <strain evidence="3 4">DSM 45043</strain>
    </source>
</reference>
<evidence type="ECO:0000313" key="3">
    <source>
        <dbReference type="EMBL" id="TQM69796.1"/>
    </source>
</evidence>
<dbReference type="InterPro" id="IPR050300">
    <property type="entry name" value="GDXG_lipolytic_enzyme"/>
</dbReference>
<dbReference type="RefSeq" id="WP_141970209.1">
    <property type="nucleotide sequence ID" value="NZ_VFPO01000001.1"/>
</dbReference>
<keyword evidence="1" id="KW-0378">Hydrolase</keyword>
<dbReference type="Gene3D" id="3.40.50.1820">
    <property type="entry name" value="alpha/beta hydrolase"/>
    <property type="match status" value="1"/>
</dbReference>
<organism evidence="3 4">
    <name type="scientific">Actinomadura hallensis</name>
    <dbReference type="NCBI Taxonomy" id="337895"/>
    <lineage>
        <taxon>Bacteria</taxon>
        <taxon>Bacillati</taxon>
        <taxon>Actinomycetota</taxon>
        <taxon>Actinomycetes</taxon>
        <taxon>Streptosporangiales</taxon>
        <taxon>Thermomonosporaceae</taxon>
        <taxon>Actinomadura</taxon>
    </lineage>
</organism>
<dbReference type="InterPro" id="IPR013094">
    <property type="entry name" value="AB_hydrolase_3"/>
</dbReference>
<dbReference type="SUPFAM" id="SSF53474">
    <property type="entry name" value="alpha/beta-Hydrolases"/>
    <property type="match status" value="1"/>
</dbReference>
<sequence>MTYAYDPELAPWISSMPQLTIADVEQVRAVEAELFGEPQYVPPVPVDVRDITVPGAAGSPDVPVRIFAPAERDGDLPGLVYIHPGGFVIGSIDTSQDDTMLIAAEVGAVVLSVGYRLAPEHPFPAGLDDCYTVLTWAAAHATELGIDPARLAVGGESAGGGLSAAVALMARDRGGPELCFQLLGIPELDDRLDTPSMRAFTDTPIWHRANAELSWDYYLGEGVRGTDGVSPYAAPARAEDLSGLPPAYVTTCEFDPLRDEGLVYAQRLIQAGVPTELHHYPGTFHGSTMIREASVSKRMQADRLDALRRALAPKPA</sequence>
<comment type="caution">
    <text evidence="3">The sequence shown here is derived from an EMBL/GenBank/DDBJ whole genome shotgun (WGS) entry which is preliminary data.</text>
</comment>
<evidence type="ECO:0000313" key="4">
    <source>
        <dbReference type="Proteomes" id="UP000316706"/>
    </source>
</evidence>
<evidence type="ECO:0000259" key="2">
    <source>
        <dbReference type="Pfam" id="PF07859"/>
    </source>
</evidence>
<evidence type="ECO:0000256" key="1">
    <source>
        <dbReference type="ARBA" id="ARBA00022801"/>
    </source>
</evidence>
<dbReference type="Pfam" id="PF07859">
    <property type="entry name" value="Abhydrolase_3"/>
    <property type="match status" value="1"/>
</dbReference>
<feature type="domain" description="Alpha/beta hydrolase fold-3" evidence="2">
    <location>
        <begin position="79"/>
        <end position="287"/>
    </location>
</feature>
<dbReference type="GO" id="GO:0016787">
    <property type="term" value="F:hydrolase activity"/>
    <property type="evidence" value="ECO:0007669"/>
    <property type="project" value="UniProtKB-KW"/>
</dbReference>
<protein>
    <submittedName>
        <fullName evidence="3">Acetyl esterase/lipase</fullName>
    </submittedName>
</protein>
<gene>
    <name evidence="3" type="ORF">FHX41_3507</name>
</gene>
<name>A0A543IGU0_9ACTN</name>
<dbReference type="OrthoDB" id="3209779at2"/>
<dbReference type="PANTHER" id="PTHR48081:SF8">
    <property type="entry name" value="ALPHA_BETA HYDROLASE FOLD-3 DOMAIN-CONTAINING PROTEIN-RELATED"/>
    <property type="match status" value="1"/>
</dbReference>
<keyword evidence="4" id="KW-1185">Reference proteome</keyword>
<dbReference type="EMBL" id="VFPO01000001">
    <property type="protein sequence ID" value="TQM69796.1"/>
    <property type="molecule type" value="Genomic_DNA"/>
</dbReference>
<dbReference type="AlphaFoldDB" id="A0A543IGU0"/>
<proteinExistence type="predicted"/>
<dbReference type="InterPro" id="IPR029058">
    <property type="entry name" value="AB_hydrolase_fold"/>
</dbReference>
<accession>A0A543IGU0</accession>
<dbReference type="Proteomes" id="UP000316706">
    <property type="component" value="Unassembled WGS sequence"/>
</dbReference>